<protein>
    <recommendedName>
        <fullName evidence="6">Probable membrane transporter protein</fullName>
    </recommendedName>
</protein>
<proteinExistence type="inferred from homology"/>
<keyword evidence="6" id="KW-1003">Cell membrane</keyword>
<evidence type="ECO:0000256" key="5">
    <source>
        <dbReference type="ARBA" id="ARBA00023136"/>
    </source>
</evidence>
<sequence length="137" mass="14372">MMAPVMKFFLMVLVGLLVGIFNGAAGGASVFSFPMLVAVGLNPISAAITSAIGVSPANIFALASKRHEVKPIMREHAKILIACSLGAAVGAIALVMVPEENFKRLVPFLLLIASCSLLIKVAPALTALERRIEISLM</sequence>
<dbReference type="AlphaFoldDB" id="A0A2W4TRZ5"/>
<comment type="subcellular location">
    <subcellularLocation>
        <location evidence="6">Cell membrane</location>
        <topology evidence="6">Multi-pass membrane protein</topology>
    </subcellularLocation>
    <subcellularLocation>
        <location evidence="1">Membrane</location>
        <topology evidence="1">Multi-pass membrane protein</topology>
    </subcellularLocation>
</comment>
<evidence type="ECO:0000313" key="7">
    <source>
        <dbReference type="EMBL" id="PZN87184.1"/>
    </source>
</evidence>
<dbReference type="InterPro" id="IPR002781">
    <property type="entry name" value="TM_pro_TauE-like"/>
</dbReference>
<dbReference type="Pfam" id="PF01925">
    <property type="entry name" value="TauE"/>
    <property type="match status" value="1"/>
</dbReference>
<comment type="similarity">
    <text evidence="2 6">Belongs to the 4-toluene sulfonate uptake permease (TSUP) (TC 2.A.102) family.</text>
</comment>
<organism evidence="7 8">
    <name type="scientific">Candidatus Methylumidiphilus alinenensis</name>
    <dbReference type="NCBI Taxonomy" id="2202197"/>
    <lineage>
        <taxon>Bacteria</taxon>
        <taxon>Pseudomonadati</taxon>
        <taxon>Pseudomonadota</taxon>
        <taxon>Gammaproteobacteria</taxon>
        <taxon>Methylococcales</taxon>
        <taxon>Candidatus Methylumidiphilus</taxon>
    </lineage>
</organism>
<feature type="non-terminal residue" evidence="7">
    <location>
        <position position="137"/>
    </location>
</feature>
<evidence type="ECO:0000313" key="8">
    <source>
        <dbReference type="Proteomes" id="UP000249396"/>
    </source>
</evidence>
<feature type="transmembrane region" description="Helical" evidence="6">
    <location>
        <begin position="108"/>
        <end position="128"/>
    </location>
</feature>
<evidence type="ECO:0000256" key="4">
    <source>
        <dbReference type="ARBA" id="ARBA00022989"/>
    </source>
</evidence>
<keyword evidence="5 6" id="KW-0472">Membrane</keyword>
<comment type="caution">
    <text evidence="7">The sequence shown here is derived from an EMBL/GenBank/DDBJ whole genome shotgun (WGS) entry which is preliminary data.</text>
</comment>
<evidence type="ECO:0000256" key="6">
    <source>
        <dbReference type="RuleBase" id="RU363041"/>
    </source>
</evidence>
<evidence type="ECO:0000256" key="1">
    <source>
        <dbReference type="ARBA" id="ARBA00004141"/>
    </source>
</evidence>
<dbReference type="GO" id="GO:0005886">
    <property type="term" value="C:plasma membrane"/>
    <property type="evidence" value="ECO:0007669"/>
    <property type="project" value="UniProtKB-SubCell"/>
</dbReference>
<feature type="transmembrane region" description="Helical" evidence="6">
    <location>
        <begin position="76"/>
        <end position="96"/>
    </location>
</feature>
<evidence type="ECO:0000256" key="3">
    <source>
        <dbReference type="ARBA" id="ARBA00022692"/>
    </source>
</evidence>
<reference evidence="7 8" key="1">
    <citation type="journal article" date="2018" name="Aquat. Microb. Ecol.">
        <title>Gammaproteobacterial methanotrophs dominate.</title>
        <authorList>
            <person name="Rissanen A.J."/>
            <person name="Saarenheimo J."/>
            <person name="Tiirola M."/>
            <person name="Peura S."/>
            <person name="Aalto S.L."/>
            <person name="Karvinen A."/>
            <person name="Nykanen H."/>
        </authorList>
    </citation>
    <scope>NUCLEOTIDE SEQUENCE [LARGE SCALE GENOMIC DNA]</scope>
    <source>
        <strain evidence="7">AMbin10</strain>
    </source>
</reference>
<dbReference type="EMBL" id="QJPH01000049">
    <property type="protein sequence ID" value="PZN87184.1"/>
    <property type="molecule type" value="Genomic_DNA"/>
</dbReference>
<accession>A0A2W4TRZ5</accession>
<keyword evidence="3 6" id="KW-0812">Transmembrane</keyword>
<gene>
    <name evidence="7" type="ORF">DM484_00440</name>
</gene>
<keyword evidence="4 6" id="KW-1133">Transmembrane helix</keyword>
<dbReference type="Proteomes" id="UP000249396">
    <property type="component" value="Unassembled WGS sequence"/>
</dbReference>
<evidence type="ECO:0000256" key="2">
    <source>
        <dbReference type="ARBA" id="ARBA00009142"/>
    </source>
</evidence>
<name>A0A2W4TRZ5_9GAMM</name>
<feature type="transmembrane region" description="Helical" evidence="6">
    <location>
        <begin position="43"/>
        <end position="64"/>
    </location>
</feature>